<dbReference type="RefSeq" id="WP_184986953.1">
    <property type="nucleotide sequence ID" value="NZ_BAAALO010000021.1"/>
</dbReference>
<dbReference type="AlphaFoldDB" id="A0A7X0IMG6"/>
<reference evidence="2 3" key="1">
    <citation type="submission" date="2020-08" db="EMBL/GenBank/DDBJ databases">
        <title>Sequencing the genomes of 1000 actinobacteria strains.</title>
        <authorList>
            <person name="Klenk H.-P."/>
        </authorList>
    </citation>
    <scope>NUCLEOTIDE SEQUENCE [LARGE SCALE GENOMIC DNA]</scope>
    <source>
        <strain evidence="2 3">DSM 44936</strain>
    </source>
</reference>
<dbReference type="EMBL" id="JACHIU010000001">
    <property type="protein sequence ID" value="MBB6476728.1"/>
    <property type="molecule type" value="Genomic_DNA"/>
</dbReference>
<accession>A0A7X0IMG6</accession>
<dbReference type="Gene3D" id="2.60.120.330">
    <property type="entry name" value="B-lactam Antibiotic, Isopenicillin N Synthase, Chain"/>
    <property type="match status" value="1"/>
</dbReference>
<organism evidence="2 3">
    <name type="scientific">Sphaerisporangium rubeum</name>
    <dbReference type="NCBI Taxonomy" id="321317"/>
    <lineage>
        <taxon>Bacteria</taxon>
        <taxon>Bacillati</taxon>
        <taxon>Actinomycetota</taxon>
        <taxon>Actinomycetes</taxon>
        <taxon>Streptosporangiales</taxon>
        <taxon>Streptosporangiaceae</taxon>
        <taxon>Sphaerisporangium</taxon>
    </lineage>
</organism>
<evidence type="ECO:0000259" key="1">
    <source>
        <dbReference type="Pfam" id="PF05118"/>
    </source>
</evidence>
<dbReference type="InterPro" id="IPR027443">
    <property type="entry name" value="IPNS-like_sf"/>
</dbReference>
<dbReference type="InterPro" id="IPR007803">
    <property type="entry name" value="Asp/Arg/Pro-Hydrxlase"/>
</dbReference>
<protein>
    <recommendedName>
        <fullName evidence="1">Aspartyl/asparaginy/proline hydroxylase domain-containing protein</fullName>
    </recommendedName>
</protein>
<evidence type="ECO:0000313" key="3">
    <source>
        <dbReference type="Proteomes" id="UP000555564"/>
    </source>
</evidence>
<evidence type="ECO:0000313" key="2">
    <source>
        <dbReference type="EMBL" id="MBB6476728.1"/>
    </source>
</evidence>
<name>A0A7X0IMG6_9ACTN</name>
<dbReference type="SUPFAM" id="SSF51197">
    <property type="entry name" value="Clavaminate synthase-like"/>
    <property type="match status" value="1"/>
</dbReference>
<dbReference type="Proteomes" id="UP000555564">
    <property type="component" value="Unassembled WGS sequence"/>
</dbReference>
<keyword evidence="3" id="KW-1185">Reference proteome</keyword>
<feature type="domain" description="Aspartyl/asparaginy/proline hydroxylase" evidence="1">
    <location>
        <begin position="18"/>
        <end position="182"/>
    </location>
</feature>
<comment type="caution">
    <text evidence="2">The sequence shown here is derived from an EMBL/GenBank/DDBJ whole genome shotgun (WGS) entry which is preliminary data.</text>
</comment>
<dbReference type="Pfam" id="PF05118">
    <property type="entry name" value="Asp_Arg_Hydrox"/>
    <property type="match status" value="1"/>
</dbReference>
<proteinExistence type="predicted"/>
<sequence>MSTAQLSAVALGPRYDAHRLRAELDALGHRRFSPQRTFDRSGPAEETGSDWRVLSLRSQGGDPRRTDPGGPGLTGYADTPLLAEAPYMASILAGIPADLRTARLMALGPGASVDEHRDYPYGLPAGWVRLHVPVVTNPGAVLVIDGVEHRWQPGELWYGDFSRPHRVYNTGETRRVHLVIDCFVGSALLDMFPEEFRRRVRWSEVLFEKPELPLTPDEAAEMECSIGVPASFLDGDSLEAFTARWTLDRRAGLYAADGRLVLDVADGPSMTLVHIGEGEFRLLGWTTERTIKIDLSGRVPQARFRMRYGTGLAETVRAATPTQQRRQAS</sequence>
<gene>
    <name evidence="2" type="ORF">BJ992_006159</name>
</gene>